<sequence>MQQDSFLDEIAHSAARLVVEEGLDWGAAKRRALRDLGLPVRTALPDNERVEDAVREYISLFCADTQPAELRALRCLALEWMERMAEFRPHLGGAVWRGTATRLSDVYLQLFCDDCKSAEIALINHHVEYDPSTVTGFHGEPVEALSLGVMCRELDVVVGVHLLVHDLDDLRGALKPDTRGRSPRGDAAALRLLLQDKQA</sequence>
<protein>
    <recommendedName>
        <fullName evidence="3">Nucleotidyltransferase</fullName>
    </recommendedName>
</protein>
<evidence type="ECO:0000313" key="2">
    <source>
        <dbReference type="Proteomes" id="UP001525968"/>
    </source>
</evidence>
<comment type="caution">
    <text evidence="1">The sequence shown here is derived from an EMBL/GenBank/DDBJ whole genome shotgun (WGS) entry which is preliminary data.</text>
</comment>
<dbReference type="Proteomes" id="UP001525968">
    <property type="component" value="Unassembled WGS sequence"/>
</dbReference>
<evidence type="ECO:0008006" key="3">
    <source>
        <dbReference type="Google" id="ProtNLM"/>
    </source>
</evidence>
<keyword evidence="2" id="KW-1185">Reference proteome</keyword>
<accession>A0ABT2PIG7</accession>
<dbReference type="RefSeq" id="WP_261499287.1">
    <property type="nucleotide sequence ID" value="NZ_JAODYH010000003.1"/>
</dbReference>
<proteinExistence type="predicted"/>
<organism evidence="1 2">
    <name type="scientific">Acidovorax bellezanensis</name>
    <dbReference type="NCBI Taxonomy" id="2976702"/>
    <lineage>
        <taxon>Bacteria</taxon>
        <taxon>Pseudomonadati</taxon>
        <taxon>Pseudomonadota</taxon>
        <taxon>Betaproteobacteria</taxon>
        <taxon>Burkholderiales</taxon>
        <taxon>Comamonadaceae</taxon>
        <taxon>Acidovorax</taxon>
    </lineage>
</organism>
<gene>
    <name evidence="1" type="ORF">N0K08_06555</name>
</gene>
<evidence type="ECO:0000313" key="1">
    <source>
        <dbReference type="EMBL" id="MCT9810285.1"/>
    </source>
</evidence>
<name>A0ABT2PIG7_9BURK</name>
<dbReference type="EMBL" id="JAODYH010000003">
    <property type="protein sequence ID" value="MCT9810285.1"/>
    <property type="molecule type" value="Genomic_DNA"/>
</dbReference>
<reference evidence="1 2" key="1">
    <citation type="submission" date="2022-09" db="EMBL/GenBank/DDBJ databases">
        <title>Draft genome of isolate Be4.</title>
        <authorList>
            <person name="Sanchez-Castro I."/>
            <person name="Martinez-Rodriguez P."/>
            <person name="Descostes M."/>
            <person name="Merroun M."/>
        </authorList>
    </citation>
    <scope>NUCLEOTIDE SEQUENCE [LARGE SCALE GENOMIC DNA]</scope>
    <source>
        <strain evidence="1 2">Be4</strain>
    </source>
</reference>